<protein>
    <submittedName>
        <fullName evidence="18">Histone-lysine N-methyltransferase PRDM9-like</fullName>
    </submittedName>
</protein>
<dbReference type="Pfam" id="PF00096">
    <property type="entry name" value="zf-C2H2"/>
    <property type="match status" value="10"/>
</dbReference>
<dbReference type="InterPro" id="IPR046341">
    <property type="entry name" value="SET_dom_sf"/>
</dbReference>
<dbReference type="GO" id="GO:0032259">
    <property type="term" value="P:methylation"/>
    <property type="evidence" value="ECO:0007669"/>
    <property type="project" value="UniProtKB-KW"/>
</dbReference>
<dbReference type="Proteomes" id="UP000472267">
    <property type="component" value="Chromosome 8"/>
</dbReference>
<dbReference type="GO" id="GO:0005634">
    <property type="term" value="C:nucleus"/>
    <property type="evidence" value="ECO:0007669"/>
    <property type="project" value="UniProtKB-SubCell"/>
</dbReference>
<keyword evidence="13" id="KW-0539">Nucleus</keyword>
<feature type="domain" description="SET" evidence="17">
    <location>
        <begin position="98"/>
        <end position="210"/>
    </location>
</feature>
<dbReference type="FunFam" id="3.30.160.60:FF:000508">
    <property type="entry name" value="Myeloid zinc finger 1"/>
    <property type="match status" value="1"/>
</dbReference>
<evidence type="ECO:0000256" key="7">
    <source>
        <dbReference type="ARBA" id="ARBA00022737"/>
    </source>
</evidence>
<dbReference type="AlphaFoldDB" id="A0A672F280"/>
<dbReference type="InterPro" id="IPR036236">
    <property type="entry name" value="Znf_C2H2_sf"/>
</dbReference>
<keyword evidence="11" id="KW-0238">DNA-binding</keyword>
<dbReference type="PANTHER" id="PTHR47772:SF13">
    <property type="entry name" value="GASTRULA ZINC FINGER PROTEIN XLCGF49.1-LIKE-RELATED"/>
    <property type="match status" value="1"/>
</dbReference>
<keyword evidence="6" id="KW-0479">Metal-binding</keyword>
<accession>A0A672F280</accession>
<keyword evidence="8 14" id="KW-0863">Zinc-finger</keyword>
<dbReference type="FunFam" id="3.30.160.60:FF:001775">
    <property type="entry name" value="PR domain containing 9"/>
    <property type="match status" value="1"/>
</dbReference>
<proteinExistence type="inferred from homology"/>
<dbReference type="PROSITE" id="PS50280">
    <property type="entry name" value="SET"/>
    <property type="match status" value="1"/>
</dbReference>
<dbReference type="GO" id="GO:0042802">
    <property type="term" value="F:identical protein binding"/>
    <property type="evidence" value="ECO:0007669"/>
    <property type="project" value="UniProtKB-ARBA"/>
</dbReference>
<feature type="domain" description="C2H2-type" evidence="16">
    <location>
        <begin position="473"/>
        <end position="501"/>
    </location>
</feature>
<evidence type="ECO:0000256" key="9">
    <source>
        <dbReference type="ARBA" id="ARBA00022833"/>
    </source>
</evidence>
<evidence type="ECO:0000256" key="6">
    <source>
        <dbReference type="ARBA" id="ARBA00022723"/>
    </source>
</evidence>
<dbReference type="FunCoup" id="A0A672F280">
    <property type="interactions" value="142"/>
</dbReference>
<feature type="region of interest" description="Disordered" evidence="15">
    <location>
        <begin position="366"/>
        <end position="393"/>
    </location>
</feature>
<dbReference type="GeneID" id="115393769"/>
<dbReference type="InterPro" id="IPR013087">
    <property type="entry name" value="Znf_C2H2_type"/>
</dbReference>
<feature type="domain" description="C2H2-type" evidence="16">
    <location>
        <begin position="630"/>
        <end position="657"/>
    </location>
</feature>
<feature type="domain" description="C2H2-type" evidence="16">
    <location>
        <begin position="842"/>
        <end position="869"/>
    </location>
</feature>
<evidence type="ECO:0000256" key="2">
    <source>
        <dbReference type="ARBA" id="ARBA00006991"/>
    </source>
</evidence>
<feature type="region of interest" description="Disordered" evidence="15">
    <location>
        <begin position="540"/>
        <end position="569"/>
    </location>
</feature>
<feature type="compositionally biased region" description="Low complexity" evidence="15">
    <location>
        <begin position="548"/>
        <end position="569"/>
    </location>
</feature>
<reference evidence="18" key="2">
    <citation type="submission" date="2025-08" db="UniProtKB">
        <authorList>
            <consortium name="Ensembl"/>
        </authorList>
    </citation>
    <scope>IDENTIFICATION</scope>
</reference>
<evidence type="ECO:0000256" key="15">
    <source>
        <dbReference type="SAM" id="MobiDB-lite"/>
    </source>
</evidence>
<evidence type="ECO:0000256" key="14">
    <source>
        <dbReference type="PROSITE-ProRule" id="PRU00042"/>
    </source>
</evidence>
<dbReference type="PROSITE" id="PS00028">
    <property type="entry name" value="ZINC_FINGER_C2H2_1"/>
    <property type="match status" value="12"/>
</dbReference>
<feature type="region of interest" description="Disordered" evidence="15">
    <location>
        <begin position="259"/>
        <end position="301"/>
    </location>
</feature>
<organism evidence="18 19">
    <name type="scientific">Salarias fasciatus</name>
    <name type="common">Jewelled blenny</name>
    <name type="synonym">Blennius fasciatus</name>
    <dbReference type="NCBI Taxonomy" id="181472"/>
    <lineage>
        <taxon>Eukaryota</taxon>
        <taxon>Metazoa</taxon>
        <taxon>Chordata</taxon>
        <taxon>Craniata</taxon>
        <taxon>Vertebrata</taxon>
        <taxon>Euteleostomi</taxon>
        <taxon>Actinopterygii</taxon>
        <taxon>Neopterygii</taxon>
        <taxon>Teleostei</taxon>
        <taxon>Neoteleostei</taxon>
        <taxon>Acanthomorphata</taxon>
        <taxon>Ovalentaria</taxon>
        <taxon>Blenniimorphae</taxon>
        <taxon>Blenniiformes</taxon>
        <taxon>Blennioidei</taxon>
        <taxon>Blenniidae</taxon>
        <taxon>Salariinae</taxon>
        <taxon>Salarias</taxon>
    </lineage>
</organism>
<dbReference type="SUPFAM" id="SSF82199">
    <property type="entry name" value="SET domain"/>
    <property type="match status" value="1"/>
</dbReference>
<evidence type="ECO:0000313" key="18">
    <source>
        <dbReference type="Ensembl" id="ENSSFAP00005000561.1"/>
    </source>
</evidence>
<evidence type="ECO:0000256" key="12">
    <source>
        <dbReference type="ARBA" id="ARBA00023163"/>
    </source>
</evidence>
<sequence length="894" mass="99547">MSGVEWVEATEEVVVTEDRLPPERIAHTVIHVLEAETTPIQKLLDSVGQGEAPQFCCEECVSLFQDQNDSENISGPSFVLDFPTSLGVPQRALLTLPYGLMIGRSSIPDAGVGVINHGPVVSPGMHFGPFEGEVTTRENASEFSWEIYKDKDQYEYIDAAKESQSNWMRYINCARSKAESNLLAVQYKGSILFHCCRSISPGDELMVWPSGKLLSQCSEAWSQRWINAADSGMSVAPAMFPCADCQLTFTTEAFLQKHTEASHTQPEAADGQNTPVDVADQPATSQPPAVASVASDESKTCGDCGKVFKKIPHLRRHRLCVHSNKRPYCCPHCRRGFSQASGLIRHQLVHRKHVLIKEYIPSKAPSEASSVTRFSEPSKAKEPEKAAIAEGSQGAEAAPTNCVDCGKTFSNEASLKKHRMFVHENLRPYVCTVCQKCFGQCHDLTRHLSSHEKQKKNAEPVSQENNNSVTLAFTCAQCPQTFPSVDVLQQHMKVDHGLDSALAENQDSNPIIVVEIVQNVPSQRPQRSGAGSKLSAITKLLSPKRRASSSGQSGKGAAEPEAAADANGNSANSKWFCCTRCKQTYRNAADLQEHRCSAKVHRCGQCGASFSKAGFLKRHEVLVHENAKSHSCEHCGKFFATYGNLKQHQKLNTCKKYHCSSDVFPCSYCQFSFTAKSYLLKHVKRHHPVEYLTLCDSDPDPFGPEPVEEVVEEEVEVEEEEEGEGADKEHVCQQCEKRCANAKALKSHKCPTQVKLLYLCTDCGKGFSNQYGLKQHQRIHTGEKPYSCQHCAKSFSYVGQLNVHLRTHTGEKPYLCTHCGESFRQSGDLKRHERKHTGVRPYSCQECGKSFSRPQSLKAHQMLHRGQRMFKCTQCGKSFSRNYHLRRHHQKMHS</sequence>
<feature type="domain" description="C2H2-type" evidence="16">
    <location>
        <begin position="758"/>
        <end position="785"/>
    </location>
</feature>
<evidence type="ECO:0000256" key="11">
    <source>
        <dbReference type="ARBA" id="ARBA00023125"/>
    </source>
</evidence>
<feature type="domain" description="C2H2-type" evidence="16">
    <location>
        <begin position="400"/>
        <end position="428"/>
    </location>
</feature>
<dbReference type="FunFam" id="3.30.160.60:FF:000912">
    <property type="entry name" value="Zinc finger protein 660"/>
    <property type="match status" value="1"/>
</dbReference>
<dbReference type="SMART" id="SM00355">
    <property type="entry name" value="ZnF_C2H2"/>
    <property type="match status" value="16"/>
</dbReference>
<keyword evidence="19" id="KW-1185">Reference proteome</keyword>
<dbReference type="InterPro" id="IPR044417">
    <property type="entry name" value="PRDM7_9_PR-SET"/>
</dbReference>
<dbReference type="Gene3D" id="2.170.270.10">
    <property type="entry name" value="SET domain"/>
    <property type="match status" value="1"/>
</dbReference>
<dbReference type="Pfam" id="PF21549">
    <property type="entry name" value="PRDM2_PR"/>
    <property type="match status" value="1"/>
</dbReference>
<keyword evidence="3" id="KW-0489">Methyltransferase</keyword>
<feature type="domain" description="C2H2-type" evidence="16">
    <location>
        <begin position="299"/>
        <end position="327"/>
    </location>
</feature>
<dbReference type="SUPFAM" id="SSF57667">
    <property type="entry name" value="beta-beta-alpha zinc fingers"/>
    <property type="match status" value="6"/>
</dbReference>
<feature type="domain" description="C2H2-type" evidence="16">
    <location>
        <begin position="870"/>
        <end position="894"/>
    </location>
</feature>
<dbReference type="Gene3D" id="3.30.160.60">
    <property type="entry name" value="Classic Zinc Finger"/>
    <property type="match status" value="12"/>
</dbReference>
<comment type="subcellular location">
    <subcellularLocation>
        <location evidence="1">Nucleus</location>
    </subcellularLocation>
</comment>
<evidence type="ECO:0000256" key="4">
    <source>
        <dbReference type="ARBA" id="ARBA00022679"/>
    </source>
</evidence>
<dbReference type="OMA" id="HYSLKQH"/>
<dbReference type="GO" id="GO:0042054">
    <property type="term" value="F:histone methyltransferase activity"/>
    <property type="evidence" value="ECO:0007669"/>
    <property type="project" value="InterPro"/>
</dbReference>
<dbReference type="CDD" id="cd19193">
    <property type="entry name" value="PR-SET_PRDM7_9"/>
    <property type="match status" value="1"/>
</dbReference>
<dbReference type="GO" id="GO:0045596">
    <property type="term" value="P:negative regulation of cell differentiation"/>
    <property type="evidence" value="ECO:0007669"/>
    <property type="project" value="UniProtKB-ARBA"/>
</dbReference>
<keyword evidence="7" id="KW-0677">Repeat</keyword>
<reference evidence="18" key="3">
    <citation type="submission" date="2025-09" db="UniProtKB">
        <authorList>
            <consortium name="Ensembl"/>
        </authorList>
    </citation>
    <scope>IDENTIFICATION</scope>
</reference>
<keyword evidence="10" id="KW-0805">Transcription regulation</keyword>
<dbReference type="PROSITE" id="PS50157">
    <property type="entry name" value="ZINC_FINGER_C2H2_2"/>
    <property type="match status" value="14"/>
</dbReference>
<dbReference type="GO" id="GO:0008270">
    <property type="term" value="F:zinc ion binding"/>
    <property type="evidence" value="ECO:0007669"/>
    <property type="project" value="UniProtKB-KW"/>
</dbReference>
<feature type="compositionally biased region" description="Basic and acidic residues" evidence="15">
    <location>
        <begin position="376"/>
        <end position="387"/>
    </location>
</feature>
<dbReference type="FunFam" id="3.30.160.60:FF:000688">
    <property type="entry name" value="zinc finger protein 197 isoform X1"/>
    <property type="match status" value="1"/>
</dbReference>
<feature type="domain" description="C2H2-type" evidence="16">
    <location>
        <begin position="786"/>
        <end position="813"/>
    </location>
</feature>
<feature type="domain" description="C2H2-type" evidence="16">
    <location>
        <begin position="601"/>
        <end position="629"/>
    </location>
</feature>
<dbReference type="FunFam" id="3.30.160.60:FF:001498">
    <property type="entry name" value="Zinc finger protein 404"/>
    <property type="match status" value="1"/>
</dbReference>
<keyword evidence="12" id="KW-0804">Transcription</keyword>
<feature type="domain" description="C2H2-type" evidence="16">
    <location>
        <begin position="814"/>
        <end position="841"/>
    </location>
</feature>
<dbReference type="InParanoid" id="A0A672F280"/>
<dbReference type="RefSeq" id="XP_029954734.1">
    <property type="nucleotide sequence ID" value="XM_030098874.1"/>
</dbReference>
<feature type="domain" description="C2H2-type" evidence="16">
    <location>
        <begin position="328"/>
        <end position="350"/>
    </location>
</feature>
<evidence type="ECO:0000256" key="13">
    <source>
        <dbReference type="ARBA" id="ARBA00023242"/>
    </source>
</evidence>
<comment type="similarity">
    <text evidence="2">Belongs to the krueppel C2H2-type zinc-finger protein family.</text>
</comment>
<evidence type="ECO:0000313" key="19">
    <source>
        <dbReference type="Proteomes" id="UP000472267"/>
    </source>
</evidence>
<dbReference type="FunFam" id="3.30.160.60:FF:001101">
    <property type="entry name" value="Zinc finger protein 408"/>
    <property type="match status" value="1"/>
</dbReference>
<dbReference type="PANTHER" id="PTHR47772">
    <property type="entry name" value="ZINC FINGER PROTEIN 200"/>
    <property type="match status" value="1"/>
</dbReference>
<feature type="domain" description="C2H2-type" evidence="16">
    <location>
        <begin position="429"/>
        <end position="456"/>
    </location>
</feature>
<evidence type="ECO:0000256" key="5">
    <source>
        <dbReference type="ARBA" id="ARBA00022691"/>
    </source>
</evidence>
<keyword evidence="9" id="KW-0862">Zinc</keyword>
<evidence type="ECO:0000256" key="1">
    <source>
        <dbReference type="ARBA" id="ARBA00004123"/>
    </source>
</evidence>
<dbReference type="Ensembl" id="ENSSFAT00005000581.1">
    <property type="protein sequence ID" value="ENSSFAP00005000561.1"/>
    <property type="gene ID" value="ENSSFAG00005000405.1"/>
</dbReference>
<evidence type="ECO:0000259" key="17">
    <source>
        <dbReference type="PROSITE" id="PS50280"/>
    </source>
</evidence>
<dbReference type="InterPro" id="IPR050636">
    <property type="entry name" value="C2H2-ZF_domain-containing"/>
</dbReference>
<feature type="domain" description="C2H2-type" evidence="16">
    <location>
        <begin position="664"/>
        <end position="686"/>
    </location>
</feature>
<dbReference type="OrthoDB" id="9439903at2759"/>
<keyword evidence="5" id="KW-0949">S-adenosyl-L-methionine</keyword>
<reference evidence="18" key="1">
    <citation type="submission" date="2019-06" db="EMBL/GenBank/DDBJ databases">
        <authorList>
            <consortium name="Wellcome Sanger Institute Data Sharing"/>
        </authorList>
    </citation>
    <scope>NUCLEOTIDE SEQUENCE [LARGE SCALE GENOMIC DNA]</scope>
</reference>
<evidence type="ECO:0000259" key="16">
    <source>
        <dbReference type="PROSITE" id="PS50157"/>
    </source>
</evidence>
<dbReference type="InterPro" id="IPR001214">
    <property type="entry name" value="SET_dom"/>
</dbReference>
<gene>
    <name evidence="18" type="primary">LOC115393769</name>
</gene>
<evidence type="ECO:0000256" key="8">
    <source>
        <dbReference type="ARBA" id="ARBA00022771"/>
    </source>
</evidence>
<keyword evidence="4" id="KW-0808">Transferase</keyword>
<evidence type="ECO:0000256" key="3">
    <source>
        <dbReference type="ARBA" id="ARBA00022603"/>
    </source>
</evidence>
<name>A0A672F280_SALFA</name>
<feature type="domain" description="C2H2-type" evidence="16">
    <location>
        <begin position="240"/>
        <end position="268"/>
    </location>
</feature>
<dbReference type="GO" id="GO:0003677">
    <property type="term" value="F:DNA binding"/>
    <property type="evidence" value="ECO:0007669"/>
    <property type="project" value="UniProtKB-KW"/>
</dbReference>
<evidence type="ECO:0000256" key="10">
    <source>
        <dbReference type="ARBA" id="ARBA00023015"/>
    </source>
</evidence>